<dbReference type="STRING" id="92487.SAMN02745130_01715"/>
<dbReference type="InterPro" id="IPR008256">
    <property type="entry name" value="Peptidase_S1B"/>
</dbReference>
<reference evidence="7 8" key="1">
    <citation type="submission" date="2017-02" db="EMBL/GenBank/DDBJ databases">
        <authorList>
            <person name="Peterson S.W."/>
        </authorList>
    </citation>
    <scope>NUCLEOTIDE SEQUENCE [LARGE SCALE GENOMIC DNA]</scope>
    <source>
        <strain evidence="7 8">ATCC 49788</strain>
    </source>
</reference>
<sequence>MINLAVGANLALESDYWRLSLRFKQSIKQEIGLAVLPLNEARQLVAPAQLGHLPDPVWMTTTLDEDGCGYGLSLAVKQLPNPNITRLCVVLYRYGAFGPLNLGEQVSLSLPEVFQHTLPLATETASAMIIAEFYLKQAKWKVRALAESSAYGLAALGRRMGQDIDEGSPFVTHGRPDAGRPSQEAWTGSAFLVAPQVFMTNAHVVEGAQHIQLSSMQGKMAGEVLISDATNDLALIRVSTGLSVRPLPFRQTQVYLAEAITTLGYPLASLMGSGVQVTQGVISGLFGAHNDVRLLQFTAPIQPGSSGSPLLDSQGGVLGVVSSSFTNTQNMNFAIRGVLAVALLEAAQVEHSKGLETAPILTAAQIVSQTQLAIWRVECRA</sequence>
<proteinExistence type="inferred from homology"/>
<evidence type="ECO:0000313" key="8">
    <source>
        <dbReference type="Proteomes" id="UP000190460"/>
    </source>
</evidence>
<dbReference type="RefSeq" id="WP_234975837.1">
    <property type="nucleotide sequence ID" value="NZ_FUYB01000006.1"/>
</dbReference>
<dbReference type="Gene3D" id="2.40.10.10">
    <property type="entry name" value="Trypsin-like serine proteases"/>
    <property type="match status" value="2"/>
</dbReference>
<organism evidence="7 8">
    <name type="scientific">Thiothrix eikelboomii</name>
    <dbReference type="NCBI Taxonomy" id="92487"/>
    <lineage>
        <taxon>Bacteria</taxon>
        <taxon>Pseudomonadati</taxon>
        <taxon>Pseudomonadota</taxon>
        <taxon>Gammaproteobacteria</taxon>
        <taxon>Thiotrichales</taxon>
        <taxon>Thiotrichaceae</taxon>
        <taxon>Thiothrix</taxon>
    </lineage>
</organism>
<keyword evidence="4 6" id="KW-0378">Hydrolase</keyword>
<dbReference type="GO" id="GO:0008236">
    <property type="term" value="F:serine-type peptidase activity"/>
    <property type="evidence" value="ECO:0007669"/>
    <property type="project" value="UniProtKB-KW"/>
</dbReference>
<gene>
    <name evidence="7" type="ORF">SAMN02745130_01715</name>
</gene>
<comment type="similarity">
    <text evidence="1 6">Belongs to the peptidase S1B family.</text>
</comment>
<evidence type="ECO:0000256" key="4">
    <source>
        <dbReference type="ARBA" id="ARBA00022801"/>
    </source>
</evidence>
<evidence type="ECO:0000256" key="1">
    <source>
        <dbReference type="ARBA" id="ARBA00008764"/>
    </source>
</evidence>
<protein>
    <recommendedName>
        <fullName evidence="6">Serine protease</fullName>
        <ecNumber evidence="6">3.4.21.-</ecNumber>
    </recommendedName>
</protein>
<accession>A0A1T4WI44</accession>
<dbReference type="GO" id="GO:0006508">
    <property type="term" value="P:proteolysis"/>
    <property type="evidence" value="ECO:0007669"/>
    <property type="project" value="UniProtKB-KW"/>
</dbReference>
<dbReference type="Pfam" id="PF13365">
    <property type="entry name" value="Trypsin_2"/>
    <property type="match status" value="1"/>
</dbReference>
<keyword evidence="5 6" id="KW-0720">Serine protease</keyword>
<dbReference type="InterPro" id="IPR009003">
    <property type="entry name" value="Peptidase_S1_PA"/>
</dbReference>
<dbReference type="InterPro" id="IPR043504">
    <property type="entry name" value="Peptidase_S1_PA_chymotrypsin"/>
</dbReference>
<evidence type="ECO:0000256" key="2">
    <source>
        <dbReference type="ARBA" id="ARBA00022670"/>
    </source>
</evidence>
<name>A0A1T4WI44_9GAMM</name>
<keyword evidence="2 6" id="KW-0645">Protease</keyword>
<dbReference type="Proteomes" id="UP000190460">
    <property type="component" value="Unassembled WGS sequence"/>
</dbReference>
<dbReference type="EMBL" id="FUYB01000006">
    <property type="protein sequence ID" value="SKA77016.1"/>
    <property type="molecule type" value="Genomic_DNA"/>
</dbReference>
<evidence type="ECO:0000256" key="5">
    <source>
        <dbReference type="ARBA" id="ARBA00022825"/>
    </source>
</evidence>
<dbReference type="EC" id="3.4.21.-" evidence="6"/>
<evidence type="ECO:0000313" key="7">
    <source>
        <dbReference type="EMBL" id="SKA77016.1"/>
    </source>
</evidence>
<dbReference type="PRINTS" id="PR00839">
    <property type="entry name" value="V8PROTEASE"/>
</dbReference>
<keyword evidence="3" id="KW-0732">Signal</keyword>
<dbReference type="SUPFAM" id="SSF50494">
    <property type="entry name" value="Trypsin-like serine proteases"/>
    <property type="match status" value="1"/>
</dbReference>
<dbReference type="PANTHER" id="PTHR43019">
    <property type="entry name" value="SERINE ENDOPROTEASE DEGS"/>
    <property type="match status" value="1"/>
</dbReference>
<dbReference type="AlphaFoldDB" id="A0A1T4WI44"/>
<keyword evidence="8" id="KW-1185">Reference proteome</keyword>
<evidence type="ECO:0000256" key="6">
    <source>
        <dbReference type="RuleBase" id="RU004296"/>
    </source>
</evidence>
<evidence type="ECO:0000256" key="3">
    <source>
        <dbReference type="ARBA" id="ARBA00022729"/>
    </source>
</evidence>